<organism evidence="1 2">
    <name type="scientific">Rugamonas apoptosis</name>
    <dbReference type="NCBI Taxonomy" id="2758570"/>
    <lineage>
        <taxon>Bacteria</taxon>
        <taxon>Pseudomonadati</taxon>
        <taxon>Pseudomonadota</taxon>
        <taxon>Betaproteobacteria</taxon>
        <taxon>Burkholderiales</taxon>
        <taxon>Oxalobacteraceae</taxon>
        <taxon>Telluria group</taxon>
        <taxon>Rugamonas</taxon>
    </lineage>
</organism>
<dbReference type="RefSeq" id="WP_182152130.1">
    <property type="nucleotide sequence ID" value="NZ_JACEZU010000002.1"/>
</dbReference>
<sequence>MREKLLELLSTRNLDNVNEWLRSLRPRPDDKTIQEEIAALHGQLNLFSLLNELTNDRYMSAIYLVLESAKNIKERTEADIYALSEYSRKVDGAFLEMVADEICFSLKSHPKFAITLLEEIWKKEDALDAALLAWAIAYAKAFPDAAFEFLHQSSSSPLIDSFLYVSLLMNLSRNCQFEEFFGNHHDEAIASIIKLSREKPDSHIAWQVLCEISEFSGEATEYLRSNILEGRVPVAKAFLFKLATKKQKLLTVKKIRLSEFLVSILHIALKNNEIEAQYGAVIAILVSCKDTSDEVFFVMEYAEKNLGIDLSQKFESLSHAIIQNAELFRRLLTKRLVEKNSDSNVIRNLLQFCIVGQVECDIDEELFMSSDFEQRKRMMARLIAYTHHGPSLCAFASVFAESANMQPDGVGIAQTIIEYTIMEYPDSSEKFFTEKNKTKKLSKNSGLLYSSAVKYLVNSRVEREALPDLHELKPSSSQHLALIHQNIKMNREINQEAEKKSIFSSIAKKVRILQGKKVATIMYDGRTNITEMGNISYSIELPRSERADPVGGLIQRISWLRGTE</sequence>
<proteinExistence type="predicted"/>
<protein>
    <submittedName>
        <fullName evidence="1">Uncharacterized protein</fullName>
    </submittedName>
</protein>
<evidence type="ECO:0000313" key="1">
    <source>
        <dbReference type="EMBL" id="MBA5686327.1"/>
    </source>
</evidence>
<comment type="caution">
    <text evidence="1">The sequence shown here is derived from an EMBL/GenBank/DDBJ whole genome shotgun (WGS) entry which is preliminary data.</text>
</comment>
<name>A0A7W2IJH3_9BURK</name>
<dbReference type="Proteomes" id="UP000573499">
    <property type="component" value="Unassembled WGS sequence"/>
</dbReference>
<dbReference type="EMBL" id="JACEZU010000002">
    <property type="protein sequence ID" value="MBA5686327.1"/>
    <property type="molecule type" value="Genomic_DNA"/>
</dbReference>
<dbReference type="AlphaFoldDB" id="A0A7W2IJH3"/>
<reference evidence="1 2" key="1">
    <citation type="submission" date="2020-07" db="EMBL/GenBank/DDBJ databases">
        <title>Novel species isolated from subtropical streams in China.</title>
        <authorList>
            <person name="Lu H."/>
        </authorList>
    </citation>
    <scope>NUCLEOTIDE SEQUENCE [LARGE SCALE GENOMIC DNA]</scope>
    <source>
        <strain evidence="1 2">LX47W</strain>
    </source>
</reference>
<keyword evidence="2" id="KW-1185">Reference proteome</keyword>
<accession>A0A7W2IJH3</accession>
<evidence type="ECO:0000313" key="2">
    <source>
        <dbReference type="Proteomes" id="UP000573499"/>
    </source>
</evidence>
<gene>
    <name evidence="1" type="ORF">H3H39_04585</name>
</gene>